<dbReference type="InterPro" id="IPR028146">
    <property type="entry name" value="PRKCSH_N"/>
</dbReference>
<keyword evidence="10" id="KW-1185">Reference proteome</keyword>
<keyword evidence="2 7" id="KW-0732">Signal</keyword>
<dbReference type="EMBL" id="MU155198">
    <property type="protein sequence ID" value="KAF9480233.1"/>
    <property type="molecule type" value="Genomic_DNA"/>
</dbReference>
<dbReference type="InterPro" id="IPR002172">
    <property type="entry name" value="LDrepeatLR_classA_rpt"/>
</dbReference>
<feature type="compositionally biased region" description="Acidic residues" evidence="6">
    <location>
        <begin position="285"/>
        <end position="300"/>
    </location>
</feature>
<feature type="coiled-coil region" evidence="5">
    <location>
        <begin position="380"/>
        <end position="407"/>
    </location>
</feature>
<dbReference type="InterPro" id="IPR039794">
    <property type="entry name" value="Gtb1-like"/>
</dbReference>
<evidence type="ECO:0000256" key="1">
    <source>
        <dbReference type="ARBA" id="ARBA00022387"/>
    </source>
</evidence>
<evidence type="ECO:0000256" key="3">
    <source>
        <dbReference type="ARBA" id="ARBA00022824"/>
    </source>
</evidence>
<reference evidence="9" key="1">
    <citation type="submission" date="2020-11" db="EMBL/GenBank/DDBJ databases">
        <authorList>
            <consortium name="DOE Joint Genome Institute"/>
            <person name="Ahrendt S."/>
            <person name="Riley R."/>
            <person name="Andreopoulos W."/>
            <person name="Labutti K."/>
            <person name="Pangilinan J."/>
            <person name="Ruiz-Duenas F.J."/>
            <person name="Barrasa J.M."/>
            <person name="Sanchez-Garcia M."/>
            <person name="Camarero S."/>
            <person name="Miyauchi S."/>
            <person name="Serrano A."/>
            <person name="Linde D."/>
            <person name="Babiker R."/>
            <person name="Drula E."/>
            <person name="Ayuso-Fernandez I."/>
            <person name="Pacheco R."/>
            <person name="Padilla G."/>
            <person name="Ferreira P."/>
            <person name="Barriuso J."/>
            <person name="Kellner H."/>
            <person name="Castanera R."/>
            <person name="Alfaro M."/>
            <person name="Ramirez L."/>
            <person name="Pisabarro A.G."/>
            <person name="Kuo A."/>
            <person name="Tritt A."/>
            <person name="Lipzen A."/>
            <person name="He G."/>
            <person name="Yan M."/>
            <person name="Ng V."/>
            <person name="Cullen D."/>
            <person name="Martin F."/>
            <person name="Rosso M.-N."/>
            <person name="Henrissat B."/>
            <person name="Hibbett D."/>
            <person name="Martinez A.T."/>
            <person name="Grigoriev I.V."/>
        </authorList>
    </citation>
    <scope>NUCLEOTIDE SEQUENCE</scope>
    <source>
        <strain evidence="9">CIRM-BRFM 674</strain>
    </source>
</reference>
<dbReference type="AlphaFoldDB" id="A0A9P6D222"/>
<name>A0A9P6D222_9AGAR</name>
<evidence type="ECO:0000259" key="8">
    <source>
        <dbReference type="PROSITE" id="PS51914"/>
    </source>
</evidence>
<dbReference type="InterPro" id="IPR036607">
    <property type="entry name" value="PRKCSH"/>
</dbReference>
<evidence type="ECO:0000256" key="5">
    <source>
        <dbReference type="SAM" id="Coils"/>
    </source>
</evidence>
<feature type="domain" description="MRH" evidence="8">
    <location>
        <begin position="428"/>
        <end position="535"/>
    </location>
</feature>
<feature type="chain" id="PRO_5040510123" description="Glucosidase 2 subunit beta" evidence="7">
    <location>
        <begin position="18"/>
        <end position="555"/>
    </location>
</feature>
<dbReference type="Gene3D" id="2.70.130.10">
    <property type="entry name" value="Mannose-6-phosphate receptor binding domain"/>
    <property type="match status" value="1"/>
</dbReference>
<dbReference type="GO" id="GO:0017177">
    <property type="term" value="C:glucosidase II complex"/>
    <property type="evidence" value="ECO:0007669"/>
    <property type="project" value="TreeGrafter"/>
</dbReference>
<feature type="coiled-coil region" evidence="5">
    <location>
        <begin position="149"/>
        <end position="234"/>
    </location>
</feature>
<feature type="region of interest" description="Disordered" evidence="6">
    <location>
        <begin position="536"/>
        <end position="555"/>
    </location>
</feature>
<accession>A0A9P6D222</accession>
<dbReference type="PANTHER" id="PTHR12630">
    <property type="entry name" value="N-LINKED OLIGOSACCHARIDE PROCESSING"/>
    <property type="match status" value="1"/>
</dbReference>
<evidence type="ECO:0000256" key="7">
    <source>
        <dbReference type="SAM" id="SignalP"/>
    </source>
</evidence>
<dbReference type="PROSITE" id="PS51914">
    <property type="entry name" value="MRH"/>
    <property type="match status" value="1"/>
</dbReference>
<proteinExistence type="predicted"/>
<sequence>MIPLVLLLSALPLSALATPPKTLGVAPDLIAKYVPSKAGTWRCLNGSKEIPWDFVNDDSCDCPDGSDEPGTGACPDTQFYCENKGHIGSFIPSSRVNDGLCEVQCCDGSDEREGVCPNLCKEIGDAYKKKHEAELKIQREGAKIRSTYIAFAHQEKKRLEAEALSLVEKIKVQEKEVQRLQDIAERTESLTQAAIEHKKKSPLYESLILHNNALKSLKREYNQHKEREKALGEILSALRTGYNPNYQDMAVLEAVRGWEELAGLPHINDVGKDKESETTTAEGAQETEVETTEEALPEGEWTEDEISWRLDNVLNTDYVSLMLEHEEFINVPIEGSILFELSSYIPDSILPAYEDFKDSIVTLLQKFGIVSGGDSSAADSSRAQQAFHDAEHELNNLKSTKENAEKGAQEIFSGTRYGPKGEWKKLDGACLEKDTGEYTYEVCLFNEVKQKPNHGGTTFSLGKFESWNPSPDVTPGSPEYYSKQVYKHGTRCWNGPERNVVLKLTCGVENAILTVQELEKCEYEFTGTSPALCLPVDSESNKKKANGNGHAREEL</sequence>
<dbReference type="Proteomes" id="UP000807469">
    <property type="component" value="Unassembled WGS sequence"/>
</dbReference>
<organism evidence="9 10">
    <name type="scientific">Pholiota conissans</name>
    <dbReference type="NCBI Taxonomy" id="109636"/>
    <lineage>
        <taxon>Eukaryota</taxon>
        <taxon>Fungi</taxon>
        <taxon>Dikarya</taxon>
        <taxon>Basidiomycota</taxon>
        <taxon>Agaricomycotina</taxon>
        <taxon>Agaricomycetes</taxon>
        <taxon>Agaricomycetidae</taxon>
        <taxon>Agaricales</taxon>
        <taxon>Agaricineae</taxon>
        <taxon>Strophariaceae</taxon>
        <taxon>Pholiota</taxon>
    </lineage>
</organism>
<evidence type="ECO:0000256" key="4">
    <source>
        <dbReference type="ARBA" id="ARBA00023157"/>
    </source>
</evidence>
<keyword evidence="5" id="KW-0175">Coiled coil</keyword>
<feature type="signal peptide" evidence="7">
    <location>
        <begin position="1"/>
        <end position="17"/>
    </location>
</feature>
<evidence type="ECO:0000313" key="10">
    <source>
        <dbReference type="Proteomes" id="UP000807469"/>
    </source>
</evidence>
<keyword evidence="3" id="KW-0256">Endoplasmic reticulum</keyword>
<feature type="region of interest" description="Disordered" evidence="6">
    <location>
        <begin position="268"/>
        <end position="300"/>
    </location>
</feature>
<dbReference type="Pfam" id="PF12999">
    <property type="entry name" value="PRKCSH-like"/>
    <property type="match status" value="1"/>
</dbReference>
<comment type="caution">
    <text evidence="9">The sequence shown here is derived from an EMBL/GenBank/DDBJ whole genome shotgun (WGS) entry which is preliminary data.</text>
</comment>
<dbReference type="SUPFAM" id="SSF50911">
    <property type="entry name" value="Mannose 6-phosphate receptor domain"/>
    <property type="match status" value="1"/>
</dbReference>
<dbReference type="CDD" id="cd00112">
    <property type="entry name" value="LDLa"/>
    <property type="match status" value="1"/>
</dbReference>
<protein>
    <recommendedName>
        <fullName evidence="1">Glucosidase 2 subunit beta</fullName>
    </recommendedName>
</protein>
<dbReference type="Pfam" id="PF13015">
    <property type="entry name" value="PRKCSH_1"/>
    <property type="match status" value="1"/>
</dbReference>
<evidence type="ECO:0000256" key="2">
    <source>
        <dbReference type="ARBA" id="ARBA00022729"/>
    </source>
</evidence>
<dbReference type="GO" id="GO:0006491">
    <property type="term" value="P:N-glycan processing"/>
    <property type="evidence" value="ECO:0007669"/>
    <property type="project" value="TreeGrafter"/>
</dbReference>
<gene>
    <name evidence="9" type="ORF">BDN70DRAFT_877855</name>
</gene>
<dbReference type="OrthoDB" id="28322at2759"/>
<evidence type="ECO:0000256" key="6">
    <source>
        <dbReference type="SAM" id="MobiDB-lite"/>
    </source>
</evidence>
<evidence type="ECO:0000313" key="9">
    <source>
        <dbReference type="EMBL" id="KAF9480233.1"/>
    </source>
</evidence>
<keyword evidence="4" id="KW-1015">Disulfide bond</keyword>
<dbReference type="InterPro" id="IPR009011">
    <property type="entry name" value="Man6P_isomerase_rcpt-bd_dom_sf"/>
</dbReference>
<dbReference type="PANTHER" id="PTHR12630:SF1">
    <property type="entry name" value="GLUCOSIDASE 2 SUBUNIT BETA"/>
    <property type="match status" value="1"/>
</dbReference>
<dbReference type="InterPro" id="IPR044865">
    <property type="entry name" value="MRH_dom"/>
</dbReference>